<dbReference type="AlphaFoldDB" id="A0A4C1VV56"/>
<keyword evidence="2" id="KW-1185">Reference proteome</keyword>
<proteinExistence type="predicted"/>
<protein>
    <submittedName>
        <fullName evidence="1">Uncharacterized protein</fullName>
    </submittedName>
</protein>
<gene>
    <name evidence="1" type="ORF">EVAR_47723_1</name>
</gene>
<comment type="caution">
    <text evidence="1">The sequence shown here is derived from an EMBL/GenBank/DDBJ whole genome shotgun (WGS) entry which is preliminary data.</text>
</comment>
<dbReference type="EMBL" id="BGZK01000418">
    <property type="protein sequence ID" value="GBP42430.1"/>
    <property type="molecule type" value="Genomic_DNA"/>
</dbReference>
<dbReference type="Proteomes" id="UP000299102">
    <property type="component" value="Unassembled WGS sequence"/>
</dbReference>
<sequence>MVLSNTDDLTCHPKRDVSGLIRLGLKYKLLVLRNKRDTSSFEGNTLNLGATIRNRFCIEHVSGGLLPAGAAYRRSAGNPGRWVDMNPA</sequence>
<organism evidence="1 2">
    <name type="scientific">Eumeta variegata</name>
    <name type="common">Bagworm moth</name>
    <name type="synonym">Eumeta japonica</name>
    <dbReference type="NCBI Taxonomy" id="151549"/>
    <lineage>
        <taxon>Eukaryota</taxon>
        <taxon>Metazoa</taxon>
        <taxon>Ecdysozoa</taxon>
        <taxon>Arthropoda</taxon>
        <taxon>Hexapoda</taxon>
        <taxon>Insecta</taxon>
        <taxon>Pterygota</taxon>
        <taxon>Neoptera</taxon>
        <taxon>Endopterygota</taxon>
        <taxon>Lepidoptera</taxon>
        <taxon>Glossata</taxon>
        <taxon>Ditrysia</taxon>
        <taxon>Tineoidea</taxon>
        <taxon>Psychidae</taxon>
        <taxon>Oiketicinae</taxon>
        <taxon>Eumeta</taxon>
    </lineage>
</organism>
<reference evidence="1 2" key="1">
    <citation type="journal article" date="2019" name="Commun. Biol.">
        <title>The bagworm genome reveals a unique fibroin gene that provides high tensile strength.</title>
        <authorList>
            <person name="Kono N."/>
            <person name="Nakamura H."/>
            <person name="Ohtoshi R."/>
            <person name="Tomita M."/>
            <person name="Numata K."/>
            <person name="Arakawa K."/>
        </authorList>
    </citation>
    <scope>NUCLEOTIDE SEQUENCE [LARGE SCALE GENOMIC DNA]</scope>
</reference>
<accession>A0A4C1VV56</accession>
<evidence type="ECO:0000313" key="2">
    <source>
        <dbReference type="Proteomes" id="UP000299102"/>
    </source>
</evidence>
<evidence type="ECO:0000313" key="1">
    <source>
        <dbReference type="EMBL" id="GBP42430.1"/>
    </source>
</evidence>
<name>A0A4C1VV56_EUMVA</name>